<keyword evidence="1" id="KW-0812">Transmembrane</keyword>
<sequence>MPSESDDSQRDPDLKRKAWLAVFGISTLFWIGIALLVWTFWG</sequence>
<dbReference type="EMBL" id="NCTU01000002">
    <property type="protein sequence ID" value="PUW07374.1"/>
    <property type="molecule type" value="Genomic_DNA"/>
</dbReference>
<evidence type="ECO:0000313" key="3">
    <source>
        <dbReference type="EMBL" id="NYV43029.1"/>
    </source>
</evidence>
<evidence type="ECO:0000313" key="5">
    <source>
        <dbReference type="Proteomes" id="UP000244856"/>
    </source>
</evidence>
<dbReference type="InterPro" id="IPR047744">
    <property type="entry name" value="YmiA_put-like"/>
</dbReference>
<evidence type="ECO:0000313" key="4">
    <source>
        <dbReference type="EMBL" id="PUW07374.1"/>
    </source>
</evidence>
<feature type="transmembrane region" description="Helical" evidence="1">
    <location>
        <begin position="18"/>
        <end position="41"/>
    </location>
</feature>
<name>A0A2S9UH01_CROSK</name>
<keyword evidence="1" id="KW-0472">Membrane</keyword>
<dbReference type="EMBL" id="WAGF01000007">
    <property type="protein sequence ID" value="KAB0880148.1"/>
    <property type="molecule type" value="Genomic_DNA"/>
</dbReference>
<reference evidence="3 7" key="3">
    <citation type="submission" date="2020-05" db="EMBL/GenBank/DDBJ databases">
        <title>The draft genome of Cronobacter sakazakii strain 145005.</title>
        <authorList>
            <person name="Yang J."/>
            <person name="Liu L."/>
            <person name="Feng Y."/>
            <person name="Zong Z."/>
        </authorList>
    </citation>
    <scope>NUCLEOTIDE SEQUENCE [LARGE SCALE GENOMIC DNA]</scope>
    <source>
        <strain evidence="3 7">145005</strain>
    </source>
</reference>
<dbReference type="RefSeq" id="WP_007775505.1">
    <property type="nucleotide sequence ID" value="NZ_CABMLV010000001.1"/>
</dbReference>
<keyword evidence="1" id="KW-1133">Transmembrane helix</keyword>
<accession>A0A2S9UH01</accession>
<evidence type="ECO:0000313" key="2">
    <source>
        <dbReference type="EMBL" id="KAB0880148.1"/>
    </source>
</evidence>
<dbReference type="Proteomes" id="UP000548673">
    <property type="component" value="Unassembled WGS sequence"/>
</dbReference>
<reference evidence="2 6" key="2">
    <citation type="submission" date="2019-09" db="EMBL/GenBank/DDBJ databases">
        <title>Prevalence, distribution, and phylogeny of type two toxin-antitoxin genes possessed by Cronobacter species where C. sakazakii homologs follow sequence type lineages.</title>
        <authorList>
            <person name="Finkelstein S."/>
            <person name="Negrete F."/>
            <person name="Jang H."/>
            <person name="Gopinath G.R."/>
            <person name="Tall B.D."/>
        </authorList>
    </citation>
    <scope>NUCLEOTIDE SEQUENCE [LARGE SCALE GENOMIC DNA]</scope>
    <source>
        <strain evidence="2 6">MOD1_Comp4</strain>
    </source>
</reference>
<dbReference type="GeneID" id="45717833"/>
<dbReference type="Pfam" id="PF22868">
    <property type="entry name" value="YmiA-like"/>
    <property type="match status" value="1"/>
</dbReference>
<evidence type="ECO:0000313" key="7">
    <source>
        <dbReference type="Proteomes" id="UP000548673"/>
    </source>
</evidence>
<proteinExistence type="predicted"/>
<comment type="caution">
    <text evidence="3">The sequence shown here is derived from an EMBL/GenBank/DDBJ whole genome shotgun (WGS) entry which is preliminary data.</text>
</comment>
<gene>
    <name evidence="4" type="ORF">B7T07_03770</name>
    <name evidence="2" type="ORF">FZI38_07335</name>
    <name evidence="3" type="ORF">HRR37_11760</name>
</gene>
<protein>
    <submittedName>
        <fullName evidence="3">YmiA family putative membrane protein</fullName>
    </submittedName>
</protein>
<dbReference type="NCBIfam" id="NF000536">
    <property type="entry name" value="YmiA"/>
    <property type="match status" value="1"/>
</dbReference>
<reference evidence="4 5" key="1">
    <citation type="submission" date="2017-04" db="EMBL/GenBank/DDBJ databases">
        <title>Cronobacter sakazakii, ST83 Lineage Isolates.</title>
        <authorList>
            <person name="Chase H."/>
            <person name="Tall B."/>
            <person name="Gopinath G."/>
            <person name="Lehner A."/>
        </authorList>
    </citation>
    <scope>NUCLEOTIDE SEQUENCE [LARGE SCALE GENOMIC DNA]</scope>
    <source>
        <strain evidence="4 5">MOD1_Comp15</strain>
    </source>
</reference>
<dbReference type="Proteomes" id="UP000439917">
    <property type="component" value="Unassembled WGS sequence"/>
</dbReference>
<dbReference type="EMBL" id="JABTXY010000024">
    <property type="protein sequence ID" value="NYV43029.1"/>
    <property type="molecule type" value="Genomic_DNA"/>
</dbReference>
<organism evidence="3 7">
    <name type="scientific">Cronobacter sakazakii</name>
    <name type="common">Enterobacter sakazakii</name>
    <dbReference type="NCBI Taxonomy" id="28141"/>
    <lineage>
        <taxon>Bacteria</taxon>
        <taxon>Pseudomonadati</taxon>
        <taxon>Pseudomonadota</taxon>
        <taxon>Gammaproteobacteria</taxon>
        <taxon>Enterobacterales</taxon>
        <taxon>Enterobacteriaceae</taxon>
        <taxon>Cronobacter</taxon>
    </lineage>
</organism>
<dbReference type="AlphaFoldDB" id="A0A2S9UH01"/>
<evidence type="ECO:0000256" key="1">
    <source>
        <dbReference type="SAM" id="Phobius"/>
    </source>
</evidence>
<evidence type="ECO:0000313" key="6">
    <source>
        <dbReference type="Proteomes" id="UP000439917"/>
    </source>
</evidence>
<dbReference type="Proteomes" id="UP000244856">
    <property type="component" value="Unassembled WGS sequence"/>
</dbReference>